<dbReference type="GO" id="GO:0005506">
    <property type="term" value="F:iron ion binding"/>
    <property type="evidence" value="ECO:0007669"/>
    <property type="project" value="InterPro"/>
</dbReference>
<gene>
    <name evidence="11" type="ORF">H9895_01475</name>
</gene>
<evidence type="ECO:0000313" key="12">
    <source>
        <dbReference type="Proteomes" id="UP000823937"/>
    </source>
</evidence>
<dbReference type="PANTHER" id="PTHR37823">
    <property type="entry name" value="CYTOCHROME C-553-LIKE"/>
    <property type="match status" value="1"/>
</dbReference>
<comment type="PTM">
    <text evidence="6">Binds 1 heme c group covalently per subunit.</text>
</comment>
<feature type="signal peptide" evidence="9">
    <location>
        <begin position="1"/>
        <end position="20"/>
    </location>
</feature>
<dbReference type="SUPFAM" id="SSF46626">
    <property type="entry name" value="Cytochrome c"/>
    <property type="match status" value="1"/>
</dbReference>
<organism evidence="11 12">
    <name type="scientific">Candidatus Pseudogracilibacillus intestinigallinarum</name>
    <dbReference type="NCBI Taxonomy" id="2838742"/>
    <lineage>
        <taxon>Bacteria</taxon>
        <taxon>Bacillati</taxon>
        <taxon>Bacillota</taxon>
        <taxon>Bacilli</taxon>
        <taxon>Bacillales</taxon>
        <taxon>Bacillaceae</taxon>
        <taxon>Pseudogracilibacillus</taxon>
    </lineage>
</organism>
<dbReference type="InterPro" id="IPR012218">
    <property type="entry name" value="Cyt_c_BACSU-c550-type"/>
</dbReference>
<keyword evidence="4" id="KW-0249">Electron transport</keyword>
<keyword evidence="2 6" id="KW-0349">Heme</keyword>
<dbReference type="PANTHER" id="PTHR37823:SF4">
    <property type="entry name" value="MENAQUINOL-CYTOCHROME C REDUCTASE CYTOCHROME B_C SUBUNIT"/>
    <property type="match status" value="1"/>
</dbReference>
<evidence type="ECO:0000259" key="10">
    <source>
        <dbReference type="PROSITE" id="PS51007"/>
    </source>
</evidence>
<sequence length="131" mass="13036">MKKSLMAVLFALMLVLAACGGGNNDATNNDAGNTNSNTNNTEENAGNNEGNDNAGDSVDSAAAEDVYKSSCASCHGQDLSGGAGPDLTSVGSELSADDILSVIENGQGSMPGGLISGDDAQAVADWLASHK</sequence>
<dbReference type="EMBL" id="DXHX01000023">
    <property type="protein sequence ID" value="HIV73732.1"/>
    <property type="molecule type" value="Genomic_DNA"/>
</dbReference>
<dbReference type="PROSITE" id="PS51257">
    <property type="entry name" value="PROKAR_LIPOPROTEIN"/>
    <property type="match status" value="1"/>
</dbReference>
<evidence type="ECO:0000256" key="2">
    <source>
        <dbReference type="ARBA" id="ARBA00022617"/>
    </source>
</evidence>
<evidence type="ECO:0000256" key="3">
    <source>
        <dbReference type="ARBA" id="ARBA00022723"/>
    </source>
</evidence>
<dbReference type="InterPro" id="IPR036909">
    <property type="entry name" value="Cyt_c-like_dom_sf"/>
</dbReference>
<evidence type="ECO:0000256" key="6">
    <source>
        <dbReference type="PIRSR" id="PIRSR000025-1"/>
    </source>
</evidence>
<protein>
    <submittedName>
        <fullName evidence="11">C-type cytochrome</fullName>
    </submittedName>
</protein>
<feature type="chain" id="PRO_5038564100" evidence="9">
    <location>
        <begin position="21"/>
        <end position="131"/>
    </location>
</feature>
<proteinExistence type="predicted"/>
<reference evidence="11" key="1">
    <citation type="journal article" date="2021" name="PeerJ">
        <title>Extensive microbial diversity within the chicken gut microbiome revealed by metagenomics and culture.</title>
        <authorList>
            <person name="Gilroy R."/>
            <person name="Ravi A."/>
            <person name="Getino M."/>
            <person name="Pursley I."/>
            <person name="Horton D.L."/>
            <person name="Alikhan N.F."/>
            <person name="Baker D."/>
            <person name="Gharbi K."/>
            <person name="Hall N."/>
            <person name="Watson M."/>
            <person name="Adriaenssens E.M."/>
            <person name="Foster-Nyarko E."/>
            <person name="Jarju S."/>
            <person name="Secka A."/>
            <person name="Antonio M."/>
            <person name="Oren A."/>
            <person name="Chaudhuri R.R."/>
            <person name="La Ragione R."/>
            <person name="Hildebrand F."/>
            <person name="Pallen M.J."/>
        </authorList>
    </citation>
    <scope>NUCLEOTIDE SEQUENCE</scope>
    <source>
        <strain evidence="11">CHK169-2315</strain>
    </source>
</reference>
<evidence type="ECO:0000256" key="8">
    <source>
        <dbReference type="SAM" id="MobiDB-lite"/>
    </source>
</evidence>
<evidence type="ECO:0000256" key="5">
    <source>
        <dbReference type="ARBA" id="ARBA00023004"/>
    </source>
</evidence>
<feature type="binding site" description="axial binding residue" evidence="7">
    <location>
        <position position="75"/>
    </location>
    <ligand>
        <name>heme c</name>
        <dbReference type="ChEBI" id="CHEBI:61717"/>
    </ligand>
    <ligandPart>
        <name>Fe</name>
        <dbReference type="ChEBI" id="CHEBI:18248"/>
    </ligandPart>
</feature>
<dbReference type="Pfam" id="PF13442">
    <property type="entry name" value="Cytochrome_CBB3"/>
    <property type="match status" value="1"/>
</dbReference>
<name>A0A9D1PKI4_9BACI</name>
<keyword evidence="5 7" id="KW-0408">Iron</keyword>
<dbReference type="InterPro" id="IPR009056">
    <property type="entry name" value="Cyt_c-like_dom"/>
</dbReference>
<dbReference type="PROSITE" id="PS51007">
    <property type="entry name" value="CYTC"/>
    <property type="match status" value="1"/>
</dbReference>
<accession>A0A9D1PKI4</accession>
<keyword evidence="9" id="KW-0732">Signal</keyword>
<evidence type="ECO:0000256" key="9">
    <source>
        <dbReference type="SAM" id="SignalP"/>
    </source>
</evidence>
<reference evidence="11" key="2">
    <citation type="submission" date="2021-04" db="EMBL/GenBank/DDBJ databases">
        <authorList>
            <person name="Gilroy R."/>
        </authorList>
    </citation>
    <scope>NUCLEOTIDE SEQUENCE</scope>
    <source>
        <strain evidence="11">CHK169-2315</strain>
    </source>
</reference>
<keyword evidence="3 7" id="KW-0479">Metal-binding</keyword>
<feature type="binding site" description="covalent" evidence="6">
    <location>
        <position position="71"/>
    </location>
    <ligand>
        <name>heme c</name>
        <dbReference type="ChEBI" id="CHEBI:61717"/>
    </ligand>
</feature>
<dbReference type="NCBIfam" id="NF045774">
    <property type="entry name" value="cytochro_C551"/>
    <property type="match status" value="1"/>
</dbReference>
<dbReference type="GO" id="GO:0009055">
    <property type="term" value="F:electron transfer activity"/>
    <property type="evidence" value="ECO:0007669"/>
    <property type="project" value="InterPro"/>
</dbReference>
<dbReference type="GO" id="GO:0020037">
    <property type="term" value="F:heme binding"/>
    <property type="evidence" value="ECO:0007669"/>
    <property type="project" value="InterPro"/>
</dbReference>
<feature type="binding site" description="covalent" evidence="6">
    <location>
        <position position="74"/>
    </location>
    <ligand>
        <name>heme c</name>
        <dbReference type="ChEBI" id="CHEBI:61717"/>
    </ligand>
</feature>
<feature type="region of interest" description="Disordered" evidence="8">
    <location>
        <begin position="25"/>
        <end position="61"/>
    </location>
</feature>
<evidence type="ECO:0000313" key="11">
    <source>
        <dbReference type="EMBL" id="HIV73732.1"/>
    </source>
</evidence>
<evidence type="ECO:0000256" key="7">
    <source>
        <dbReference type="PIRSR" id="PIRSR000025-2"/>
    </source>
</evidence>
<feature type="binding site" description="axial binding residue" evidence="7">
    <location>
        <position position="110"/>
    </location>
    <ligand>
        <name>heme c</name>
        <dbReference type="ChEBI" id="CHEBI:61717"/>
    </ligand>
    <ligandPart>
        <name>Fe</name>
        <dbReference type="ChEBI" id="CHEBI:18248"/>
    </ligandPart>
</feature>
<feature type="domain" description="Cytochrome c" evidence="10">
    <location>
        <begin position="58"/>
        <end position="131"/>
    </location>
</feature>
<dbReference type="InterPro" id="IPR054782">
    <property type="entry name" value="Cytochro_C551"/>
</dbReference>
<dbReference type="Proteomes" id="UP000823937">
    <property type="component" value="Unassembled WGS sequence"/>
</dbReference>
<dbReference type="AlphaFoldDB" id="A0A9D1PKI4"/>
<dbReference type="InterPro" id="IPR051811">
    <property type="entry name" value="Cytochrome_c550/c551-like"/>
</dbReference>
<feature type="compositionally biased region" description="Low complexity" evidence="8">
    <location>
        <begin position="25"/>
        <end position="57"/>
    </location>
</feature>
<dbReference type="Gene3D" id="1.10.760.10">
    <property type="entry name" value="Cytochrome c-like domain"/>
    <property type="match status" value="1"/>
</dbReference>
<dbReference type="GO" id="GO:0016020">
    <property type="term" value="C:membrane"/>
    <property type="evidence" value="ECO:0007669"/>
    <property type="project" value="InterPro"/>
</dbReference>
<evidence type="ECO:0000256" key="1">
    <source>
        <dbReference type="ARBA" id="ARBA00022448"/>
    </source>
</evidence>
<dbReference type="PIRSF" id="PIRSF000025">
    <property type="entry name" value="Cytc_Bsub_c550"/>
    <property type="match status" value="1"/>
</dbReference>
<keyword evidence="1" id="KW-0813">Transport</keyword>
<evidence type="ECO:0000256" key="4">
    <source>
        <dbReference type="ARBA" id="ARBA00022982"/>
    </source>
</evidence>
<comment type="caution">
    <text evidence="11">The sequence shown here is derived from an EMBL/GenBank/DDBJ whole genome shotgun (WGS) entry which is preliminary data.</text>
</comment>